<evidence type="ECO:0000313" key="4">
    <source>
        <dbReference type="Proteomes" id="UP000052019"/>
    </source>
</evidence>
<dbReference type="AlphaFoldDB" id="A0A0R2ZHJ9"/>
<protein>
    <recommendedName>
        <fullName evidence="5">DNA-binding protein</fullName>
    </recommendedName>
</protein>
<dbReference type="PANTHER" id="PTHR35568:SF1">
    <property type="entry name" value="TRANSCRIPTIONAL REGULATOR DAUR"/>
    <property type="match status" value="1"/>
</dbReference>
<sequence>MNKHLDNYISIAQAIAKLLDPHAEVIIHDLASGKIAHIFNAFSRRRVGDSSLTDINDGASFEGDVAGPYRKVNFDRRQLRSVTAVLRNPDGVQIGLLCVNFDITVMSGMAEIAASFLGLEQTVEKPPGLFATDFQESANSIMDEFLKARRVTLASLTSEEMVALIGEMDKGGVFALRNATNYICGLLSLSRATVYKYLRRSRAATAD</sequence>
<dbReference type="RefSeq" id="WP_057008271.1">
    <property type="nucleotide sequence ID" value="NZ_JYLK01000007.1"/>
</dbReference>
<dbReference type="InterPro" id="IPR039445">
    <property type="entry name" value="DauR-like_HTH"/>
</dbReference>
<dbReference type="EMBL" id="JYLK01000007">
    <property type="protein sequence ID" value="KRP60009.1"/>
    <property type="molecule type" value="Genomic_DNA"/>
</dbReference>
<evidence type="ECO:0000259" key="1">
    <source>
        <dbReference type="Pfam" id="PF08348"/>
    </source>
</evidence>
<dbReference type="InterPro" id="IPR039446">
    <property type="entry name" value="DauR-like"/>
</dbReference>
<evidence type="ECO:0000259" key="2">
    <source>
        <dbReference type="Pfam" id="PF13309"/>
    </source>
</evidence>
<reference evidence="3 4" key="1">
    <citation type="submission" date="2015-02" db="EMBL/GenBank/DDBJ databases">
        <title>Two Pseudomonas sp. nov. isolated from raw milk.</title>
        <authorList>
            <person name="Wenning M."/>
            <person name="von Neubeck M."/>
            <person name="Huptas C."/>
            <person name="Scherer S."/>
        </authorList>
    </citation>
    <scope>NUCLEOTIDE SEQUENCE [LARGE SCALE GENOMIC DNA]</scope>
    <source>
        <strain evidence="3 4">DSM 14937</strain>
    </source>
</reference>
<proteinExistence type="predicted"/>
<dbReference type="OrthoDB" id="9796595at2"/>
<gene>
    <name evidence="3" type="ORF">TU79_12560</name>
</gene>
<evidence type="ECO:0008006" key="5">
    <source>
        <dbReference type="Google" id="ProtNLM"/>
    </source>
</evidence>
<comment type="caution">
    <text evidence="3">The sequence shown here is derived from an EMBL/GenBank/DDBJ whole genome shotgun (WGS) entry which is preliminary data.</text>
</comment>
<accession>A0A0R2ZHJ9</accession>
<dbReference type="Pfam" id="PF08348">
    <property type="entry name" value="PAS_6"/>
    <property type="match status" value="1"/>
</dbReference>
<dbReference type="Proteomes" id="UP000052019">
    <property type="component" value="Unassembled WGS sequence"/>
</dbReference>
<dbReference type="Pfam" id="PF13309">
    <property type="entry name" value="HTH_22"/>
    <property type="match status" value="1"/>
</dbReference>
<evidence type="ECO:0000313" key="3">
    <source>
        <dbReference type="EMBL" id="KRP60009.1"/>
    </source>
</evidence>
<dbReference type="InterPro" id="IPR013559">
    <property type="entry name" value="YheO"/>
</dbReference>
<dbReference type="PATRIC" id="fig|200450.4.peg.4546"/>
<feature type="domain" description="Transcriptional regulator DauR-like HTH" evidence="2">
    <location>
        <begin position="139"/>
        <end position="199"/>
    </location>
</feature>
<organism evidence="3 4">
    <name type="scientific">Pseudomonas trivialis</name>
    <dbReference type="NCBI Taxonomy" id="200450"/>
    <lineage>
        <taxon>Bacteria</taxon>
        <taxon>Pseudomonadati</taxon>
        <taxon>Pseudomonadota</taxon>
        <taxon>Gammaproteobacteria</taxon>
        <taxon>Pseudomonadales</taxon>
        <taxon>Pseudomonadaceae</taxon>
        <taxon>Pseudomonas</taxon>
    </lineage>
</organism>
<name>A0A0R2ZHJ9_9PSED</name>
<dbReference type="PANTHER" id="PTHR35568">
    <property type="entry name" value="TRANSCRIPTIONAL REGULATOR DAUR"/>
    <property type="match status" value="1"/>
</dbReference>
<feature type="domain" description="YheO-like" evidence="1">
    <location>
        <begin position="5"/>
        <end position="110"/>
    </location>
</feature>